<dbReference type="Pfam" id="PF00238">
    <property type="entry name" value="Ribosomal_L14"/>
    <property type="match status" value="1"/>
</dbReference>
<sequence length="120" mass="13242">MIQLNSNLNVVDNSGAKIARCIKVLTNKSYASIGDTVIVSIRKALPNKKVKVGEVHKAIVVYTKKQTKRLNGSYLNFRKNAIVLLNDKDVPQATRVLGGAPRELSYGKFHKILSIAKKPI</sequence>
<protein>
    <submittedName>
        <fullName evidence="5">Ribosomal protein L14</fullName>
    </submittedName>
</protein>
<accession>A0A5P8DJY0</accession>
<dbReference type="SUPFAM" id="SSF50193">
    <property type="entry name" value="Ribosomal protein L14"/>
    <property type="match status" value="1"/>
</dbReference>
<name>A0A5P8DJY0_9EUKA</name>
<keyword evidence="5" id="KW-0496">Mitochondrion</keyword>
<geneLocation type="mitochondrion" evidence="5"/>
<dbReference type="CDD" id="cd00337">
    <property type="entry name" value="Ribosomal_uL14"/>
    <property type="match status" value="1"/>
</dbReference>
<dbReference type="Gene3D" id="2.40.150.20">
    <property type="entry name" value="Ribosomal protein L14"/>
    <property type="match status" value="1"/>
</dbReference>
<dbReference type="InterPro" id="IPR019972">
    <property type="entry name" value="Ribosomal_uL14_CS"/>
</dbReference>
<comment type="similarity">
    <text evidence="1 4">Belongs to the universal ribosomal protein uL14 family.</text>
</comment>
<dbReference type="HAMAP" id="MF_01367">
    <property type="entry name" value="Ribosomal_uL14"/>
    <property type="match status" value="1"/>
</dbReference>
<evidence type="ECO:0000256" key="1">
    <source>
        <dbReference type="ARBA" id="ARBA00010745"/>
    </source>
</evidence>
<dbReference type="InterPro" id="IPR000218">
    <property type="entry name" value="Ribosomal_uL14"/>
</dbReference>
<gene>
    <name evidence="5" type="primary">rpl14</name>
</gene>
<dbReference type="NCBIfam" id="TIGR01067">
    <property type="entry name" value="rplN_bact"/>
    <property type="match status" value="1"/>
</dbReference>
<dbReference type="PANTHER" id="PTHR11761:SF3">
    <property type="entry name" value="LARGE RIBOSOMAL SUBUNIT PROTEIN UL14M"/>
    <property type="match status" value="1"/>
</dbReference>
<reference evidence="5" key="1">
    <citation type="submission" date="2019-06" db="EMBL/GenBank/DDBJ databases">
        <authorList>
            <person name="Wideman J.G."/>
            <person name="Richards T.A."/>
        </authorList>
    </citation>
    <scope>NUCLEOTIDE SEQUENCE</scope>
</reference>
<dbReference type="GO" id="GO:0005762">
    <property type="term" value="C:mitochondrial large ribosomal subunit"/>
    <property type="evidence" value="ECO:0007669"/>
    <property type="project" value="TreeGrafter"/>
</dbReference>
<evidence type="ECO:0000256" key="3">
    <source>
        <dbReference type="ARBA" id="ARBA00023274"/>
    </source>
</evidence>
<dbReference type="GO" id="GO:0003735">
    <property type="term" value="F:structural constituent of ribosome"/>
    <property type="evidence" value="ECO:0007669"/>
    <property type="project" value="InterPro"/>
</dbReference>
<dbReference type="AlphaFoldDB" id="A0A5P8DJY0"/>
<proteinExistence type="inferred from homology"/>
<keyword evidence="2 4" id="KW-0689">Ribosomal protein</keyword>
<evidence type="ECO:0000256" key="2">
    <source>
        <dbReference type="ARBA" id="ARBA00022980"/>
    </source>
</evidence>
<dbReference type="SMART" id="SM01374">
    <property type="entry name" value="Ribosomal_L14"/>
    <property type="match status" value="1"/>
</dbReference>
<dbReference type="InterPro" id="IPR005745">
    <property type="entry name" value="Ribosomal_uL14_bac-type"/>
</dbReference>
<dbReference type="GO" id="GO:0070180">
    <property type="term" value="F:large ribosomal subunit rRNA binding"/>
    <property type="evidence" value="ECO:0007669"/>
    <property type="project" value="TreeGrafter"/>
</dbReference>
<dbReference type="InterPro" id="IPR036853">
    <property type="entry name" value="Ribosomal_uL14_sf"/>
</dbReference>
<keyword evidence="3 4" id="KW-0687">Ribonucleoprotein</keyword>
<evidence type="ECO:0000256" key="4">
    <source>
        <dbReference type="RuleBase" id="RU003949"/>
    </source>
</evidence>
<dbReference type="PROSITE" id="PS00049">
    <property type="entry name" value="RIBOSOMAL_L14"/>
    <property type="match status" value="1"/>
</dbReference>
<organism evidence="5">
    <name type="scientific">Telonemida sp</name>
    <dbReference type="NCBI Taxonomy" id="2652706"/>
    <lineage>
        <taxon>Eukaryota</taxon>
        <taxon>Eukaryota incertae sedis</taxon>
        <taxon>Telonemia</taxon>
        <taxon>Telonemida</taxon>
    </lineage>
</organism>
<dbReference type="EMBL" id="MN082145">
    <property type="protein sequence ID" value="QFP99093.1"/>
    <property type="molecule type" value="Genomic_DNA"/>
</dbReference>
<evidence type="ECO:0000313" key="5">
    <source>
        <dbReference type="EMBL" id="QFP99093.1"/>
    </source>
</evidence>
<dbReference type="PANTHER" id="PTHR11761">
    <property type="entry name" value="50S/60S RIBOSOMAL PROTEIN L14/L23"/>
    <property type="match status" value="1"/>
</dbReference>
<dbReference type="GO" id="GO:0006412">
    <property type="term" value="P:translation"/>
    <property type="evidence" value="ECO:0007669"/>
    <property type="project" value="InterPro"/>
</dbReference>